<dbReference type="PROSITE" id="PS51257">
    <property type="entry name" value="PROKAR_LIPOPROTEIN"/>
    <property type="match status" value="1"/>
</dbReference>
<evidence type="ECO:0000256" key="1">
    <source>
        <dbReference type="ARBA" id="ARBA00004429"/>
    </source>
</evidence>
<protein>
    <recommendedName>
        <fullName evidence="9">TRAP transporter small permease protein</fullName>
    </recommendedName>
</protein>
<evidence type="ECO:0000256" key="9">
    <source>
        <dbReference type="RuleBase" id="RU369079"/>
    </source>
</evidence>
<dbReference type="Pfam" id="PF04290">
    <property type="entry name" value="DctQ"/>
    <property type="match status" value="1"/>
</dbReference>
<keyword evidence="5 9" id="KW-0812">Transmembrane</keyword>
<dbReference type="GO" id="GO:0005886">
    <property type="term" value="C:plasma membrane"/>
    <property type="evidence" value="ECO:0007669"/>
    <property type="project" value="UniProtKB-SubCell"/>
</dbReference>
<reference evidence="11 12" key="1">
    <citation type="journal article" date="2011" name="PLoS Pathog.">
        <title>Salmonella bongori provides insights into the evolution of the Salmonellae.</title>
        <authorList>
            <person name="Fookes M."/>
            <person name="Schroeder G.N."/>
            <person name="Langridge G.C."/>
            <person name="Blondel C.J."/>
            <person name="Mammina C."/>
            <person name="Connor T.R."/>
            <person name="Seth-Smith H."/>
            <person name="Vernikos G.S."/>
            <person name="Robinson K.S."/>
            <person name="Sanders M."/>
            <person name="Petty N.K."/>
            <person name="Kingsley R.A."/>
            <person name="Baumler A.J."/>
            <person name="Nuccio S.P."/>
            <person name="Contreras I."/>
            <person name="Santiviago C.A."/>
            <person name="Maskell D."/>
            <person name="Barrow P."/>
            <person name="Humphrey T."/>
            <person name="Nastasi A."/>
            <person name="Roberts M."/>
            <person name="Frankel G."/>
            <person name="Parkhill J."/>
            <person name="Dougan G."/>
            <person name="Thomson N.R."/>
        </authorList>
    </citation>
    <scope>NUCLEOTIDE SEQUENCE [LARGE SCALE GENOMIC DNA]</scope>
    <source>
        <strain evidence="12">ATCC 43975 / DSM 13772 / NCTC 12419</strain>
    </source>
</reference>
<dbReference type="PANTHER" id="PTHR35011">
    <property type="entry name" value="2,3-DIKETO-L-GULONATE TRAP TRANSPORTER SMALL PERMEASE PROTEIN YIAM"/>
    <property type="match status" value="1"/>
</dbReference>
<name>A0A0K0HG45_SALBC</name>
<comment type="subunit">
    <text evidence="9">The complex comprises the extracytoplasmic solute receptor protein and the two transmembrane proteins.</text>
</comment>
<feature type="domain" description="Tripartite ATP-independent periplasmic transporters DctQ component" evidence="10">
    <location>
        <begin position="23"/>
        <end position="153"/>
    </location>
</feature>
<keyword evidence="4 9" id="KW-0997">Cell inner membrane</keyword>
<dbReference type="AlphaFoldDB" id="A0A0K0HG45"/>
<evidence type="ECO:0000256" key="3">
    <source>
        <dbReference type="ARBA" id="ARBA00022475"/>
    </source>
</evidence>
<keyword evidence="6 9" id="KW-1133">Transmembrane helix</keyword>
<sequence length="171" mass="18734">MNTFRKGLDSLLGAVCCLMLAIMVGIACWQVMSRYILGVPSTITEEMLRFLLVWVSMLGMAFVAGQKQHISLTLLLDKASPTLRGGWDIILQVIFIAFSMWVLIIGGLKISAISMLQISPALGIPMGKIYYALPCAGVLIILYGLLNIIDALKAIHSTMHTSEHSLEKSHD</sequence>
<evidence type="ECO:0000313" key="12">
    <source>
        <dbReference type="Proteomes" id="UP000000289"/>
    </source>
</evidence>
<comment type="subcellular location">
    <subcellularLocation>
        <location evidence="1 9">Cell inner membrane</location>
        <topology evidence="1 9">Multi-pass membrane protein</topology>
    </subcellularLocation>
</comment>
<keyword evidence="7 9" id="KW-0472">Membrane</keyword>
<dbReference type="InterPro" id="IPR007387">
    <property type="entry name" value="TRAP_DctQ"/>
</dbReference>
<feature type="transmembrane region" description="Helical" evidence="9">
    <location>
        <begin position="128"/>
        <end position="149"/>
    </location>
</feature>
<dbReference type="Proteomes" id="UP000000289">
    <property type="component" value="Chromosome"/>
</dbReference>
<dbReference type="RefSeq" id="WP_001091418.1">
    <property type="nucleotide sequence ID" value="NC_015761.1"/>
</dbReference>
<feature type="transmembrane region" description="Helical" evidence="9">
    <location>
        <begin position="47"/>
        <end position="65"/>
    </location>
</feature>
<evidence type="ECO:0000256" key="4">
    <source>
        <dbReference type="ARBA" id="ARBA00022519"/>
    </source>
</evidence>
<dbReference type="PANTHER" id="PTHR35011:SF2">
    <property type="entry name" value="2,3-DIKETO-L-GULONATE TRAP TRANSPORTER SMALL PERMEASE PROTEIN YIAM"/>
    <property type="match status" value="1"/>
</dbReference>
<evidence type="ECO:0000256" key="2">
    <source>
        <dbReference type="ARBA" id="ARBA00022448"/>
    </source>
</evidence>
<comment type="similarity">
    <text evidence="8 9">Belongs to the TRAP transporter small permease family.</text>
</comment>
<dbReference type="eggNOG" id="COG3090">
    <property type="taxonomic scope" value="Bacteria"/>
</dbReference>
<feature type="transmembrane region" description="Helical" evidence="9">
    <location>
        <begin position="86"/>
        <end position="108"/>
    </location>
</feature>
<evidence type="ECO:0000256" key="6">
    <source>
        <dbReference type="ARBA" id="ARBA00022989"/>
    </source>
</evidence>
<evidence type="ECO:0000256" key="5">
    <source>
        <dbReference type="ARBA" id="ARBA00022692"/>
    </source>
</evidence>
<proteinExistence type="inferred from homology"/>
<feature type="transmembrane region" description="Helical" evidence="9">
    <location>
        <begin position="12"/>
        <end position="32"/>
    </location>
</feature>
<organism evidence="11 12">
    <name type="scientific">Salmonella bongori (strain ATCC 43975 / DSM 13772 / NCTC 12419)</name>
    <dbReference type="NCBI Taxonomy" id="218493"/>
    <lineage>
        <taxon>Bacteria</taxon>
        <taxon>Pseudomonadati</taxon>
        <taxon>Pseudomonadota</taxon>
        <taxon>Gammaproteobacteria</taxon>
        <taxon>Enterobacterales</taxon>
        <taxon>Enterobacteriaceae</taxon>
        <taxon>Salmonella</taxon>
    </lineage>
</organism>
<dbReference type="GO" id="GO:0015740">
    <property type="term" value="P:C4-dicarboxylate transport"/>
    <property type="evidence" value="ECO:0007669"/>
    <property type="project" value="TreeGrafter"/>
</dbReference>
<evidence type="ECO:0000313" key="11">
    <source>
        <dbReference type="EMBL" id="CCC32613.1"/>
    </source>
</evidence>
<dbReference type="GO" id="GO:0022857">
    <property type="term" value="F:transmembrane transporter activity"/>
    <property type="evidence" value="ECO:0007669"/>
    <property type="project" value="UniProtKB-UniRule"/>
</dbReference>
<evidence type="ECO:0000259" key="10">
    <source>
        <dbReference type="Pfam" id="PF04290"/>
    </source>
</evidence>
<evidence type="ECO:0000256" key="8">
    <source>
        <dbReference type="ARBA" id="ARBA00038436"/>
    </source>
</evidence>
<accession>A0A0K0HG45</accession>
<evidence type="ECO:0000256" key="7">
    <source>
        <dbReference type="ARBA" id="ARBA00023136"/>
    </source>
</evidence>
<keyword evidence="3" id="KW-1003">Cell membrane</keyword>
<dbReference type="KEGG" id="sbg:SBG_3566"/>
<dbReference type="EMBL" id="FR877557">
    <property type="protein sequence ID" value="CCC32613.1"/>
    <property type="molecule type" value="Genomic_DNA"/>
</dbReference>
<gene>
    <name evidence="11" type="ordered locus">SBG_3566</name>
</gene>
<keyword evidence="2 9" id="KW-0813">Transport</keyword>
<comment type="function">
    <text evidence="9">Part of the tripartite ATP-independent periplasmic (TRAP) transport system.</text>
</comment>
<dbReference type="GeneID" id="44982616"/>
<dbReference type="InterPro" id="IPR055348">
    <property type="entry name" value="DctQ"/>
</dbReference>